<feature type="compositionally biased region" description="Acidic residues" evidence="1">
    <location>
        <begin position="107"/>
        <end position="116"/>
    </location>
</feature>
<feature type="compositionally biased region" description="Polar residues" evidence="1">
    <location>
        <begin position="248"/>
        <end position="266"/>
    </location>
</feature>
<name>E2AIE9_CAMFO</name>
<dbReference type="AlphaFoldDB" id="E2AIE9"/>
<reference evidence="2 3" key="1">
    <citation type="journal article" date="2010" name="Science">
        <title>Genomic comparison of the ants Camponotus floridanus and Harpegnathos saltator.</title>
        <authorList>
            <person name="Bonasio R."/>
            <person name="Zhang G."/>
            <person name="Ye C."/>
            <person name="Mutti N.S."/>
            <person name="Fang X."/>
            <person name="Qin N."/>
            <person name="Donahue G."/>
            <person name="Yang P."/>
            <person name="Li Q."/>
            <person name="Li C."/>
            <person name="Zhang P."/>
            <person name="Huang Z."/>
            <person name="Berger S.L."/>
            <person name="Reinberg D."/>
            <person name="Wang J."/>
            <person name="Liebig J."/>
        </authorList>
    </citation>
    <scope>NUCLEOTIDE SEQUENCE [LARGE SCALE GENOMIC DNA]</scope>
    <source>
        <strain evidence="3">C129</strain>
    </source>
</reference>
<sequence>MDCVDFQDEVETSDFVNIQRRQWVLTVRRIIREVFLDMWRDTPESPQVKDIFDLRRLFKEESYIDIIEKELERIIEEEHEQKREEEEQEDEEEKEREEEEQEKREEEQEEDEEDEKREEFDEKLEIYSMFSDDNEEIMMKEFISTAAARGCVERWLIQTILYENTLLKNYQDAFFKMGHHGQGDWLLEGEASLKIFNWLNPLARDLTLFSRGYAGDHGAYRLYLASGQKTRILSLRYGERQRTVSNVLGNTESRTGVLSTGPNIRTAQKRRRHPVKSDSTSTRQGEASKTGHPNNSVEPPEGHVKVSSYFLNGTPYMLLLIFVAHLKSFPKHYNYGVGNYIQIDLVWERGGGSEIFDPDCGRGKLPPEGADLQKQYVVREPINEEQRLILTISSNGIKNKIKETTRREFRAVGPYKYATLIIYTESRRSFGCGFNYTKSNSYRIRPNTNRDIYNAYFTNARTVLPDADRGETRGGRVQRGTDTGLTGSANRGQLRTGEPVFLVTYTGAPWYVGILDYYSAKGREICRTGGAVDVQETWVRLSSRSCGGSLRYRRSGCPPGVTAAVVPQDASRTVRTSVETDRVREPRTLDRIVRGLTEGFWKSEAADRARLRPCSGPKARMEEELGRLRLPRTCVTFLPSRAFEISCHKSAIFRLPRAAKGSLLQLIFTELS</sequence>
<feature type="compositionally biased region" description="Polar residues" evidence="1">
    <location>
        <begin position="480"/>
        <end position="490"/>
    </location>
</feature>
<organism evidence="3">
    <name type="scientific">Camponotus floridanus</name>
    <name type="common">Florida carpenter ant</name>
    <dbReference type="NCBI Taxonomy" id="104421"/>
    <lineage>
        <taxon>Eukaryota</taxon>
        <taxon>Metazoa</taxon>
        <taxon>Ecdysozoa</taxon>
        <taxon>Arthropoda</taxon>
        <taxon>Hexapoda</taxon>
        <taxon>Insecta</taxon>
        <taxon>Pterygota</taxon>
        <taxon>Neoptera</taxon>
        <taxon>Endopterygota</taxon>
        <taxon>Hymenoptera</taxon>
        <taxon>Apocrita</taxon>
        <taxon>Aculeata</taxon>
        <taxon>Formicoidea</taxon>
        <taxon>Formicidae</taxon>
        <taxon>Formicinae</taxon>
        <taxon>Camponotus</taxon>
    </lineage>
</organism>
<dbReference type="InParanoid" id="E2AIE9"/>
<keyword evidence="3" id="KW-1185">Reference proteome</keyword>
<dbReference type="Proteomes" id="UP000000311">
    <property type="component" value="Unassembled WGS sequence"/>
</dbReference>
<feature type="compositionally biased region" description="Polar residues" evidence="1">
    <location>
        <begin position="277"/>
        <end position="297"/>
    </location>
</feature>
<feature type="region of interest" description="Disordered" evidence="1">
    <location>
        <begin position="78"/>
        <end position="120"/>
    </location>
</feature>
<accession>E2AIE9</accession>
<feature type="region of interest" description="Disordered" evidence="1">
    <location>
        <begin position="467"/>
        <end position="490"/>
    </location>
</feature>
<gene>
    <name evidence="2" type="ORF">EAG_01802</name>
</gene>
<feature type="compositionally biased region" description="Acidic residues" evidence="1">
    <location>
        <begin position="86"/>
        <end position="100"/>
    </location>
</feature>
<feature type="region of interest" description="Disordered" evidence="1">
    <location>
        <begin position="248"/>
        <end position="301"/>
    </location>
</feature>
<proteinExistence type="predicted"/>
<evidence type="ECO:0000313" key="2">
    <source>
        <dbReference type="EMBL" id="EFN66792.1"/>
    </source>
</evidence>
<dbReference type="STRING" id="104421.E2AIE9"/>
<evidence type="ECO:0000256" key="1">
    <source>
        <dbReference type="SAM" id="MobiDB-lite"/>
    </source>
</evidence>
<dbReference type="EMBL" id="GL439767">
    <property type="protein sequence ID" value="EFN66792.1"/>
    <property type="molecule type" value="Genomic_DNA"/>
</dbReference>
<evidence type="ECO:0000313" key="3">
    <source>
        <dbReference type="Proteomes" id="UP000000311"/>
    </source>
</evidence>
<protein>
    <submittedName>
        <fullName evidence="2">Uncharacterized protein</fullName>
    </submittedName>
</protein>